<protein>
    <recommendedName>
        <fullName evidence="4">Glycoside hydrolase family 5 domain-containing protein</fullName>
    </recommendedName>
</protein>
<dbReference type="AlphaFoldDB" id="A0A1G2BN11"/>
<dbReference type="Gene3D" id="3.20.20.80">
    <property type="entry name" value="Glycosidases"/>
    <property type="match status" value="1"/>
</dbReference>
<keyword evidence="1" id="KW-0472">Membrane</keyword>
<dbReference type="InterPro" id="IPR017853">
    <property type="entry name" value="GH"/>
</dbReference>
<evidence type="ECO:0000256" key="1">
    <source>
        <dbReference type="SAM" id="Phobius"/>
    </source>
</evidence>
<evidence type="ECO:0008006" key="4">
    <source>
        <dbReference type="Google" id="ProtNLM"/>
    </source>
</evidence>
<comment type="caution">
    <text evidence="2">The sequence shown here is derived from an EMBL/GenBank/DDBJ whole genome shotgun (WGS) entry which is preliminary data.</text>
</comment>
<keyword evidence="1" id="KW-1133">Transmembrane helix</keyword>
<dbReference type="Proteomes" id="UP000177817">
    <property type="component" value="Unassembled WGS sequence"/>
</dbReference>
<evidence type="ECO:0000313" key="2">
    <source>
        <dbReference type="EMBL" id="OGY89657.1"/>
    </source>
</evidence>
<organism evidence="2 3">
    <name type="scientific">Candidatus Komeilibacteria bacterium RIFCSPHIGHO2_01_FULL_52_14</name>
    <dbReference type="NCBI Taxonomy" id="1798549"/>
    <lineage>
        <taxon>Bacteria</taxon>
        <taxon>Candidatus Komeiliibacteriota</taxon>
    </lineage>
</organism>
<name>A0A1G2BN11_9BACT</name>
<dbReference type="SUPFAM" id="SSF51445">
    <property type="entry name" value="(Trans)glycosidases"/>
    <property type="match status" value="1"/>
</dbReference>
<sequence length="340" mass="40366">MIRRRNRIALVTLVVGMAWLFWYLKFAAHQATLQLDAVPDNFWGVTFSKKYAEELGLDWRQAYLSVIDDLQARNIRLPVYWDQVETSAGAFDFTDYDWMLAEGAKRKVRFVLAVGRRLPRWPECHTPAWLSGAPETDVDRKQAEAVERMIEHFKPQESIRYWQIENEYFFPWFGLCPKANRDLIREEISYLKKTDPRPIVLTDSGELNSWRDAAAQSDILGITIYRIVWNNYFGYFRWPWPAALYRFKARLAGKSQDHMMVAELQAEPWPSQFRSLQDLRPDEARALFPTRQLETNSEIARRTGFTAAYYWGVEWWYWMKQKGIPEYWDSARNIIQHANR</sequence>
<dbReference type="EMBL" id="MHKK01000027">
    <property type="protein sequence ID" value="OGY89657.1"/>
    <property type="molecule type" value="Genomic_DNA"/>
</dbReference>
<gene>
    <name evidence="2" type="ORF">A2677_01480</name>
</gene>
<proteinExistence type="predicted"/>
<keyword evidence="1" id="KW-0812">Transmembrane</keyword>
<reference evidence="2 3" key="1">
    <citation type="journal article" date="2016" name="Nat. Commun.">
        <title>Thousands of microbial genomes shed light on interconnected biogeochemical processes in an aquifer system.</title>
        <authorList>
            <person name="Anantharaman K."/>
            <person name="Brown C.T."/>
            <person name="Hug L.A."/>
            <person name="Sharon I."/>
            <person name="Castelle C.J."/>
            <person name="Probst A.J."/>
            <person name="Thomas B.C."/>
            <person name="Singh A."/>
            <person name="Wilkins M.J."/>
            <person name="Karaoz U."/>
            <person name="Brodie E.L."/>
            <person name="Williams K.H."/>
            <person name="Hubbard S.S."/>
            <person name="Banfield J.F."/>
        </authorList>
    </citation>
    <scope>NUCLEOTIDE SEQUENCE [LARGE SCALE GENOMIC DNA]</scope>
</reference>
<feature type="transmembrane region" description="Helical" evidence="1">
    <location>
        <begin position="7"/>
        <end position="24"/>
    </location>
</feature>
<evidence type="ECO:0000313" key="3">
    <source>
        <dbReference type="Proteomes" id="UP000177817"/>
    </source>
</evidence>
<accession>A0A1G2BN11</accession>